<comment type="subcellular location">
    <subcellularLocation>
        <location evidence="5">Cytoplasm</location>
    </subcellularLocation>
    <subcellularLocation>
        <location evidence="5">Golgi apparatus membrane</location>
        <topology evidence="5">Peripheral membrane protein</topology>
        <orientation evidence="5">Cytoplasmic side</orientation>
    </subcellularLocation>
    <subcellularLocation>
        <location evidence="5">Cytoplasmic vesicle</location>
        <location evidence="5">COPI-coated vesicle membrane</location>
        <topology evidence="5">Peripheral membrane protein</topology>
        <orientation evidence="5">Cytoplasmic side</orientation>
    </subcellularLocation>
    <subcellularLocation>
        <location evidence="1">Endomembrane system</location>
        <topology evidence="1">Peripheral membrane protein</topology>
    </subcellularLocation>
</comment>
<keyword evidence="5" id="KW-0931">ER-Golgi transport</keyword>
<dbReference type="InterPro" id="IPR039652">
    <property type="entry name" value="Coatomer_zeta"/>
</dbReference>
<dbReference type="PANTHER" id="PTHR11043">
    <property type="entry name" value="ZETA-COAT PROTEIN"/>
    <property type="match status" value="1"/>
</dbReference>
<keyword evidence="5" id="KW-0653">Protein transport</keyword>
<sequence>MSSGRVGALVVATRQSQVVYERFYEAQSEGEKAEVRGAFDQVAGPAAAPRAVDDEELVGRFRTSRVVAIPSGELVFYALGSGEYNELALTELLRCIIAVYRELFKSPALTAAALLSNIGLTALVVDEACREGVVELTDRLSIQKAIAMRLPYEAPMEKGKSTLGKLLSSKEKAAG</sequence>
<dbReference type="GO" id="GO:0006886">
    <property type="term" value="P:intracellular protein transport"/>
    <property type="evidence" value="ECO:0007669"/>
    <property type="project" value="TreeGrafter"/>
</dbReference>
<keyword evidence="4 5" id="KW-0472">Membrane</keyword>
<keyword evidence="8" id="KW-1185">Reference proteome</keyword>
<gene>
    <name evidence="7" type="primary">g773</name>
    <name evidence="7" type="ORF">C2E20_0773</name>
</gene>
<dbReference type="GO" id="GO:0006890">
    <property type="term" value="P:retrograde vesicle-mediated transport, Golgi to endoplasmic reticulum"/>
    <property type="evidence" value="ECO:0007669"/>
    <property type="project" value="UniProtKB-UniRule"/>
</dbReference>
<evidence type="ECO:0000256" key="3">
    <source>
        <dbReference type="ARBA" id="ARBA00022490"/>
    </source>
</evidence>
<dbReference type="InterPro" id="IPR022775">
    <property type="entry name" value="AP_mu_sigma_su"/>
</dbReference>
<comment type="subunit">
    <text evidence="5">Oligomeric complex that consists of at least the alpha, beta, beta', gamma, delta, epsilon and zeta subunits.</text>
</comment>
<dbReference type="STRING" id="554055.A0A2P6VQI4"/>
<reference evidence="7 8" key="1">
    <citation type="journal article" date="2018" name="Plant J.">
        <title>Genome sequences of Chlorella sorokiniana UTEX 1602 and Micractinium conductrix SAG 241.80: implications to maltose excretion by a green alga.</title>
        <authorList>
            <person name="Arriola M.B."/>
            <person name="Velmurugan N."/>
            <person name="Zhang Y."/>
            <person name="Plunkett M.H."/>
            <person name="Hondzo H."/>
            <person name="Barney B.M."/>
        </authorList>
    </citation>
    <scope>NUCLEOTIDE SEQUENCE [LARGE SCALE GENOMIC DNA]</scope>
    <source>
        <strain evidence="7 8">SAG 241.80</strain>
    </source>
</reference>
<keyword evidence="3 5" id="KW-0963">Cytoplasm</keyword>
<name>A0A2P6VQI4_9CHLO</name>
<dbReference type="PANTHER" id="PTHR11043:SF1">
    <property type="entry name" value="TSET COMPLEX MEMBER TSTD"/>
    <property type="match status" value="1"/>
</dbReference>
<keyword evidence="5" id="KW-0813">Transport</keyword>
<evidence type="ECO:0000256" key="4">
    <source>
        <dbReference type="ARBA" id="ARBA00023136"/>
    </source>
</evidence>
<dbReference type="EMBL" id="LHPF02000001">
    <property type="protein sequence ID" value="PSC76358.1"/>
    <property type="molecule type" value="Genomic_DNA"/>
</dbReference>
<dbReference type="Gene3D" id="3.30.450.60">
    <property type="match status" value="1"/>
</dbReference>
<evidence type="ECO:0000259" key="6">
    <source>
        <dbReference type="Pfam" id="PF01217"/>
    </source>
</evidence>
<dbReference type="SUPFAM" id="SSF64356">
    <property type="entry name" value="SNARE-like"/>
    <property type="match status" value="1"/>
</dbReference>
<comment type="caution">
    <text evidence="7">The sequence shown here is derived from an EMBL/GenBank/DDBJ whole genome shotgun (WGS) entry which is preliminary data.</text>
</comment>
<evidence type="ECO:0000256" key="5">
    <source>
        <dbReference type="RuleBase" id="RU366053"/>
    </source>
</evidence>
<evidence type="ECO:0000313" key="7">
    <source>
        <dbReference type="EMBL" id="PSC76358.1"/>
    </source>
</evidence>
<dbReference type="Pfam" id="PF01217">
    <property type="entry name" value="Clat_adaptor_s"/>
    <property type="match status" value="1"/>
</dbReference>
<dbReference type="OrthoDB" id="10249988at2759"/>
<comment type="function">
    <text evidence="5">The zeta subunit may be involved in regulating the coat assembly and, hence, the rate of biosynthetic protein transport due to its association-dissociation properties with the coatomer complex.</text>
</comment>
<evidence type="ECO:0000313" key="8">
    <source>
        <dbReference type="Proteomes" id="UP000239649"/>
    </source>
</evidence>
<evidence type="ECO:0000256" key="1">
    <source>
        <dbReference type="ARBA" id="ARBA00004184"/>
    </source>
</evidence>
<organism evidence="7 8">
    <name type="scientific">Micractinium conductrix</name>
    <dbReference type="NCBI Taxonomy" id="554055"/>
    <lineage>
        <taxon>Eukaryota</taxon>
        <taxon>Viridiplantae</taxon>
        <taxon>Chlorophyta</taxon>
        <taxon>core chlorophytes</taxon>
        <taxon>Trebouxiophyceae</taxon>
        <taxon>Chlorellales</taxon>
        <taxon>Chlorellaceae</taxon>
        <taxon>Chlorella clade</taxon>
        <taxon>Micractinium</taxon>
    </lineage>
</organism>
<evidence type="ECO:0000256" key="2">
    <source>
        <dbReference type="ARBA" id="ARBA00006972"/>
    </source>
</evidence>
<dbReference type="AlphaFoldDB" id="A0A2P6VQI4"/>
<keyword evidence="5" id="KW-0968">Cytoplasmic vesicle</keyword>
<comment type="similarity">
    <text evidence="2 5">Belongs to the adaptor complexes small subunit family.</text>
</comment>
<dbReference type="GO" id="GO:0030126">
    <property type="term" value="C:COPI vesicle coat"/>
    <property type="evidence" value="ECO:0007669"/>
    <property type="project" value="UniProtKB-UniRule"/>
</dbReference>
<accession>A0A2P6VQI4</accession>
<dbReference type="Proteomes" id="UP000239649">
    <property type="component" value="Unassembled WGS sequence"/>
</dbReference>
<keyword evidence="5" id="KW-0333">Golgi apparatus</keyword>
<dbReference type="GO" id="GO:0006891">
    <property type="term" value="P:intra-Golgi vesicle-mediated transport"/>
    <property type="evidence" value="ECO:0007669"/>
    <property type="project" value="TreeGrafter"/>
</dbReference>
<dbReference type="GO" id="GO:0000139">
    <property type="term" value="C:Golgi membrane"/>
    <property type="evidence" value="ECO:0007669"/>
    <property type="project" value="UniProtKB-SubCell"/>
</dbReference>
<dbReference type="InterPro" id="IPR011012">
    <property type="entry name" value="Longin-like_dom_sf"/>
</dbReference>
<feature type="domain" description="AP complex mu/sigma subunit" evidence="6">
    <location>
        <begin position="7"/>
        <end position="148"/>
    </location>
</feature>
<proteinExistence type="inferred from homology"/>
<protein>
    <recommendedName>
        <fullName evidence="5">Coatomer subunit zeta</fullName>
    </recommendedName>
</protein>